<dbReference type="AlphaFoldDB" id="A0A132B5Y7"/>
<dbReference type="Pfam" id="PF00069">
    <property type="entry name" value="Pkinase"/>
    <property type="match status" value="1"/>
</dbReference>
<dbReference type="GeneID" id="28831460"/>
<dbReference type="EC" id="2.7.11.1" evidence="1"/>
<sequence length="419" mass="47834">MSPLKTPANKDPERERDFRFRTNGTACEWGESYHPGGFHPVHLQDIFNNRYRVIRKLGYGSFSTAWLAIDLRSSRYVALKIATANSQEAFLDSFDHHGPNGTHLCLVFEVMGPTPNSVMRLSPECQIGEPWERRLPKQWAKRILQDILLGLHFLDANGIVHGDLHLGNILFTITLSDIESDLPKTLQQRPNQAVPLRRLDGKIDPWAPKYLLEPNSLYDYISFELDPLVKIIDLGSAFLEDSPPRTTVTPAALRAPEVIQNGRLGRGLDIWSFGCLVFELIIGYPLFNIERLEGNRFDETTNDEHLIQVTEMLQPLPDALLNKWRRASSYYGPNGERLDIQDEVYNSDGGSNGERLKHPRRSIRRGWSSTEQIPASSQCYDSLEERFRAVKPADIGEREEEEIRRASAAELLQQAWFNE</sequence>
<dbReference type="InParanoid" id="A0A132B5Y7"/>
<evidence type="ECO:0000256" key="1">
    <source>
        <dbReference type="ARBA" id="ARBA00012513"/>
    </source>
</evidence>
<reference evidence="11 12" key="1">
    <citation type="submission" date="2015-10" db="EMBL/GenBank/DDBJ databases">
        <title>Full genome of DAOMC 229536 Phialocephala scopiformis, a fungal endophyte of spruce producing the potent anti-insectan compound rugulosin.</title>
        <authorList>
            <consortium name="DOE Joint Genome Institute"/>
            <person name="Walker A.K."/>
            <person name="Frasz S.L."/>
            <person name="Seifert K.A."/>
            <person name="Miller J.D."/>
            <person name="Mondo S.J."/>
            <person name="Labutti K."/>
            <person name="Lipzen A."/>
            <person name="Dockter R."/>
            <person name="Kennedy M."/>
            <person name="Grigoriev I.V."/>
            <person name="Spatafora J.W."/>
        </authorList>
    </citation>
    <scope>NUCLEOTIDE SEQUENCE [LARGE SCALE GENOMIC DNA]</scope>
    <source>
        <strain evidence="11 12">CBS 120377</strain>
    </source>
</reference>
<keyword evidence="6 9" id="KW-0067">ATP-binding</keyword>
<dbReference type="GO" id="GO:0004674">
    <property type="term" value="F:protein serine/threonine kinase activity"/>
    <property type="evidence" value="ECO:0007669"/>
    <property type="project" value="UniProtKB-KW"/>
</dbReference>
<proteinExistence type="predicted"/>
<organism evidence="11 12">
    <name type="scientific">Mollisia scopiformis</name>
    <name type="common">Conifer needle endophyte fungus</name>
    <name type="synonym">Phialocephala scopiformis</name>
    <dbReference type="NCBI Taxonomy" id="149040"/>
    <lineage>
        <taxon>Eukaryota</taxon>
        <taxon>Fungi</taxon>
        <taxon>Dikarya</taxon>
        <taxon>Ascomycota</taxon>
        <taxon>Pezizomycotina</taxon>
        <taxon>Leotiomycetes</taxon>
        <taxon>Helotiales</taxon>
        <taxon>Mollisiaceae</taxon>
        <taxon>Mollisia</taxon>
    </lineage>
</organism>
<protein>
    <recommendedName>
        <fullName evidence="1">non-specific serine/threonine protein kinase</fullName>
        <ecNumber evidence="1">2.7.11.1</ecNumber>
    </recommendedName>
</protein>
<feature type="binding site" evidence="9">
    <location>
        <position position="80"/>
    </location>
    <ligand>
        <name>ATP</name>
        <dbReference type="ChEBI" id="CHEBI:30616"/>
    </ligand>
</feature>
<feature type="domain" description="Protein kinase" evidence="10">
    <location>
        <begin position="51"/>
        <end position="417"/>
    </location>
</feature>
<gene>
    <name evidence="11" type="ORF">LY89DRAFT_766707</name>
</gene>
<dbReference type="EMBL" id="KQ947440">
    <property type="protein sequence ID" value="KUJ07409.1"/>
    <property type="molecule type" value="Genomic_DNA"/>
</dbReference>
<evidence type="ECO:0000256" key="8">
    <source>
        <dbReference type="ARBA" id="ARBA00048679"/>
    </source>
</evidence>
<name>A0A132B5Y7_MOLSC</name>
<evidence type="ECO:0000256" key="9">
    <source>
        <dbReference type="PROSITE-ProRule" id="PRU10141"/>
    </source>
</evidence>
<dbReference type="Gene3D" id="3.30.200.20">
    <property type="entry name" value="Phosphorylase Kinase, domain 1"/>
    <property type="match status" value="1"/>
</dbReference>
<dbReference type="PROSITE" id="PS00107">
    <property type="entry name" value="PROTEIN_KINASE_ATP"/>
    <property type="match status" value="1"/>
</dbReference>
<evidence type="ECO:0000256" key="3">
    <source>
        <dbReference type="ARBA" id="ARBA00022679"/>
    </source>
</evidence>
<dbReference type="PROSITE" id="PS50011">
    <property type="entry name" value="PROTEIN_KINASE_DOM"/>
    <property type="match status" value="1"/>
</dbReference>
<keyword evidence="4 9" id="KW-0547">Nucleotide-binding</keyword>
<keyword evidence="3" id="KW-0808">Transferase</keyword>
<evidence type="ECO:0000256" key="7">
    <source>
        <dbReference type="ARBA" id="ARBA00047899"/>
    </source>
</evidence>
<evidence type="ECO:0000256" key="5">
    <source>
        <dbReference type="ARBA" id="ARBA00022777"/>
    </source>
</evidence>
<dbReference type="InterPro" id="IPR051334">
    <property type="entry name" value="SRPK"/>
</dbReference>
<comment type="catalytic activity">
    <reaction evidence="8">
        <text>L-seryl-[protein] + ATP = O-phospho-L-seryl-[protein] + ADP + H(+)</text>
        <dbReference type="Rhea" id="RHEA:17989"/>
        <dbReference type="Rhea" id="RHEA-COMP:9863"/>
        <dbReference type="Rhea" id="RHEA-COMP:11604"/>
        <dbReference type="ChEBI" id="CHEBI:15378"/>
        <dbReference type="ChEBI" id="CHEBI:29999"/>
        <dbReference type="ChEBI" id="CHEBI:30616"/>
        <dbReference type="ChEBI" id="CHEBI:83421"/>
        <dbReference type="ChEBI" id="CHEBI:456216"/>
        <dbReference type="EC" id="2.7.11.1"/>
    </reaction>
</comment>
<dbReference type="GO" id="GO:0005524">
    <property type="term" value="F:ATP binding"/>
    <property type="evidence" value="ECO:0007669"/>
    <property type="project" value="UniProtKB-UniRule"/>
</dbReference>
<dbReference type="PANTHER" id="PTHR47634">
    <property type="entry name" value="PROTEIN KINASE DOMAIN-CONTAINING PROTEIN-RELATED"/>
    <property type="match status" value="1"/>
</dbReference>
<dbReference type="KEGG" id="psco:LY89DRAFT_766707"/>
<accession>A0A132B5Y7</accession>
<evidence type="ECO:0000313" key="12">
    <source>
        <dbReference type="Proteomes" id="UP000070700"/>
    </source>
</evidence>
<keyword evidence="12" id="KW-1185">Reference proteome</keyword>
<dbReference type="Proteomes" id="UP000070700">
    <property type="component" value="Unassembled WGS sequence"/>
</dbReference>
<dbReference type="InterPro" id="IPR000719">
    <property type="entry name" value="Prot_kinase_dom"/>
</dbReference>
<dbReference type="GO" id="GO:0050684">
    <property type="term" value="P:regulation of mRNA processing"/>
    <property type="evidence" value="ECO:0007669"/>
    <property type="project" value="TreeGrafter"/>
</dbReference>
<evidence type="ECO:0000259" key="10">
    <source>
        <dbReference type="PROSITE" id="PS50011"/>
    </source>
</evidence>
<evidence type="ECO:0000313" key="11">
    <source>
        <dbReference type="EMBL" id="KUJ07409.1"/>
    </source>
</evidence>
<evidence type="ECO:0000256" key="6">
    <source>
        <dbReference type="ARBA" id="ARBA00022840"/>
    </source>
</evidence>
<dbReference type="SUPFAM" id="SSF56112">
    <property type="entry name" value="Protein kinase-like (PK-like)"/>
    <property type="match status" value="1"/>
</dbReference>
<dbReference type="Gene3D" id="1.10.510.10">
    <property type="entry name" value="Transferase(Phosphotransferase) domain 1"/>
    <property type="match status" value="1"/>
</dbReference>
<dbReference type="PANTHER" id="PTHR47634:SF9">
    <property type="entry name" value="PROTEIN KINASE DOMAIN-CONTAINING PROTEIN-RELATED"/>
    <property type="match status" value="1"/>
</dbReference>
<dbReference type="RefSeq" id="XP_018061764.1">
    <property type="nucleotide sequence ID" value="XM_018221734.1"/>
</dbReference>
<dbReference type="GO" id="GO:0000245">
    <property type="term" value="P:spliceosomal complex assembly"/>
    <property type="evidence" value="ECO:0007669"/>
    <property type="project" value="TreeGrafter"/>
</dbReference>
<dbReference type="InterPro" id="IPR011009">
    <property type="entry name" value="Kinase-like_dom_sf"/>
</dbReference>
<dbReference type="OrthoDB" id="5979581at2759"/>
<evidence type="ECO:0000256" key="2">
    <source>
        <dbReference type="ARBA" id="ARBA00022527"/>
    </source>
</evidence>
<comment type="catalytic activity">
    <reaction evidence="7">
        <text>L-threonyl-[protein] + ATP = O-phospho-L-threonyl-[protein] + ADP + H(+)</text>
        <dbReference type="Rhea" id="RHEA:46608"/>
        <dbReference type="Rhea" id="RHEA-COMP:11060"/>
        <dbReference type="Rhea" id="RHEA-COMP:11605"/>
        <dbReference type="ChEBI" id="CHEBI:15378"/>
        <dbReference type="ChEBI" id="CHEBI:30013"/>
        <dbReference type="ChEBI" id="CHEBI:30616"/>
        <dbReference type="ChEBI" id="CHEBI:61977"/>
        <dbReference type="ChEBI" id="CHEBI:456216"/>
        <dbReference type="EC" id="2.7.11.1"/>
    </reaction>
</comment>
<keyword evidence="5 11" id="KW-0418">Kinase</keyword>
<evidence type="ECO:0000256" key="4">
    <source>
        <dbReference type="ARBA" id="ARBA00022741"/>
    </source>
</evidence>
<dbReference type="InterPro" id="IPR017441">
    <property type="entry name" value="Protein_kinase_ATP_BS"/>
</dbReference>
<dbReference type="SMART" id="SM00220">
    <property type="entry name" value="S_TKc"/>
    <property type="match status" value="1"/>
</dbReference>
<keyword evidence="2" id="KW-0723">Serine/threonine-protein kinase</keyword>